<dbReference type="InterPro" id="IPR027417">
    <property type="entry name" value="P-loop_NTPase"/>
</dbReference>
<name>A0A3N9WXR3_9ACTN</name>
<feature type="compositionally biased region" description="Basic residues" evidence="3">
    <location>
        <begin position="10"/>
        <end position="21"/>
    </location>
</feature>
<proteinExistence type="inferred from homology"/>
<evidence type="ECO:0000259" key="4">
    <source>
        <dbReference type="Pfam" id="PF00005"/>
    </source>
</evidence>
<dbReference type="PANTHER" id="PTHR43335:SF4">
    <property type="entry name" value="ABC TRANSPORTER, ATP-BINDING PROTEIN"/>
    <property type="match status" value="1"/>
</dbReference>
<feature type="domain" description="ABC transporter" evidence="4">
    <location>
        <begin position="172"/>
        <end position="274"/>
    </location>
</feature>
<comment type="caution">
    <text evidence="5">The sequence shown here is derived from an EMBL/GenBank/DDBJ whole genome shotgun (WGS) entry which is preliminary data.</text>
</comment>
<dbReference type="GO" id="GO:0016887">
    <property type="term" value="F:ATP hydrolysis activity"/>
    <property type="evidence" value="ECO:0007669"/>
    <property type="project" value="InterPro"/>
</dbReference>
<dbReference type="Gene3D" id="3.40.50.300">
    <property type="entry name" value="P-loop containing nucleotide triphosphate hydrolases"/>
    <property type="match status" value="1"/>
</dbReference>
<dbReference type="Pfam" id="PF00005">
    <property type="entry name" value="ABC_tran"/>
    <property type="match status" value="1"/>
</dbReference>
<feature type="compositionally biased region" description="Basic and acidic residues" evidence="3">
    <location>
        <begin position="105"/>
        <end position="114"/>
    </location>
</feature>
<dbReference type="GO" id="GO:0005524">
    <property type="term" value="F:ATP binding"/>
    <property type="evidence" value="ECO:0007669"/>
    <property type="project" value="InterPro"/>
</dbReference>
<comment type="similarity">
    <text evidence="1">Belongs to the ABC transporter superfamily.</text>
</comment>
<keyword evidence="6" id="KW-1185">Reference proteome</keyword>
<dbReference type="InterPro" id="IPR003439">
    <property type="entry name" value="ABC_transporter-like_ATP-bd"/>
</dbReference>
<dbReference type="Proteomes" id="UP000282312">
    <property type="component" value="Unassembled WGS sequence"/>
</dbReference>
<evidence type="ECO:0000256" key="2">
    <source>
        <dbReference type="ARBA" id="ARBA00022448"/>
    </source>
</evidence>
<evidence type="ECO:0000256" key="3">
    <source>
        <dbReference type="SAM" id="MobiDB-lite"/>
    </source>
</evidence>
<dbReference type="PANTHER" id="PTHR43335">
    <property type="entry name" value="ABC TRANSPORTER, ATP-BINDING PROTEIN"/>
    <property type="match status" value="1"/>
</dbReference>
<evidence type="ECO:0000313" key="6">
    <source>
        <dbReference type="Proteomes" id="UP000282312"/>
    </source>
</evidence>
<keyword evidence="2" id="KW-0813">Transport</keyword>
<protein>
    <recommendedName>
        <fullName evidence="4">ABC transporter domain-containing protein</fullName>
    </recommendedName>
</protein>
<sequence>MSGGGSTPPSRRRCPTRLPRWRRSELLRQPCVQPSASAGPGVQDRRGPAGGARAFPGIGPGAGAAVRAGRDLRREVPQGQGPVVAHSAGRRLPGDRDRHHRRRLHLDDDSRDTPASRLRASDLCAARHPGGGRDRGNHRRSPGATGIPHRQRGHPLISVTDICKDFGRRSAVKDVSFDCVPGTITGLLGPNGAGKSTILKMLLGLVSPTRGLAKIDGVPYRDLPTPGRTVGVSLDASGLHPGRTLRGTIRLAARIIGVSTARADEVLAQVGLKPELQPFD</sequence>
<organism evidence="5 6">
    <name type="scientific">Micromonospora inaquosa</name>
    <dbReference type="NCBI Taxonomy" id="2203716"/>
    <lineage>
        <taxon>Bacteria</taxon>
        <taxon>Bacillati</taxon>
        <taxon>Actinomycetota</taxon>
        <taxon>Actinomycetes</taxon>
        <taxon>Micromonosporales</taxon>
        <taxon>Micromonosporaceae</taxon>
        <taxon>Micromonospora</taxon>
    </lineage>
</organism>
<gene>
    <name evidence="5" type="ORF">DLJ59_07050</name>
</gene>
<feature type="region of interest" description="Disordered" evidence="3">
    <location>
        <begin position="1"/>
        <end position="152"/>
    </location>
</feature>
<dbReference type="SUPFAM" id="SSF52540">
    <property type="entry name" value="P-loop containing nucleoside triphosphate hydrolases"/>
    <property type="match status" value="1"/>
</dbReference>
<evidence type="ECO:0000313" key="5">
    <source>
        <dbReference type="EMBL" id="RQX05631.1"/>
    </source>
</evidence>
<accession>A0A3N9WXR3</accession>
<reference evidence="5 6" key="1">
    <citation type="submission" date="2018-05" db="EMBL/GenBank/DDBJ databases">
        <title>Micromonospora from Atacama Desert.</title>
        <authorList>
            <person name="Carro L."/>
            <person name="Goodfellow M."/>
            <person name="Klenk H.-P."/>
        </authorList>
    </citation>
    <scope>NUCLEOTIDE SEQUENCE [LARGE SCALE GENOMIC DNA]</scope>
    <source>
        <strain evidence="5 6">LB39</strain>
    </source>
</reference>
<dbReference type="EMBL" id="QGSZ01000153">
    <property type="protein sequence ID" value="RQX05631.1"/>
    <property type="molecule type" value="Genomic_DNA"/>
</dbReference>
<feature type="compositionally biased region" description="Low complexity" evidence="3">
    <location>
        <begin position="51"/>
        <end position="67"/>
    </location>
</feature>
<evidence type="ECO:0000256" key="1">
    <source>
        <dbReference type="ARBA" id="ARBA00005417"/>
    </source>
</evidence>
<dbReference type="AlphaFoldDB" id="A0A3N9WXR3"/>